<dbReference type="SUPFAM" id="SSF81321">
    <property type="entry name" value="Family A G protein-coupled receptor-like"/>
    <property type="match status" value="1"/>
</dbReference>
<dbReference type="InterPro" id="IPR017452">
    <property type="entry name" value="GPCR_Rhodpsn_7TM"/>
</dbReference>
<evidence type="ECO:0000256" key="2">
    <source>
        <dbReference type="ARBA" id="ARBA00022475"/>
    </source>
</evidence>
<evidence type="ECO:0000259" key="11">
    <source>
        <dbReference type="PROSITE" id="PS50262"/>
    </source>
</evidence>
<keyword evidence="3 9" id="KW-0812">Transmembrane</keyword>
<feature type="transmembrane region" description="Helical" evidence="10">
    <location>
        <begin position="99"/>
        <end position="119"/>
    </location>
</feature>
<evidence type="ECO:0000256" key="4">
    <source>
        <dbReference type="ARBA" id="ARBA00022989"/>
    </source>
</evidence>
<evidence type="ECO:0000256" key="5">
    <source>
        <dbReference type="ARBA" id="ARBA00023040"/>
    </source>
</evidence>
<dbReference type="GeneID" id="100369589"/>
<feature type="transmembrane region" description="Helical" evidence="10">
    <location>
        <begin position="140"/>
        <end position="160"/>
    </location>
</feature>
<evidence type="ECO:0000256" key="1">
    <source>
        <dbReference type="ARBA" id="ARBA00004651"/>
    </source>
</evidence>
<evidence type="ECO:0000256" key="9">
    <source>
        <dbReference type="RuleBase" id="RU000688"/>
    </source>
</evidence>
<keyword evidence="2" id="KW-1003">Cell membrane</keyword>
<dbReference type="PANTHER" id="PTHR22752:SF3">
    <property type="entry name" value="G-PROTEIN COUPLED RECEPTOR 135"/>
    <property type="match status" value="1"/>
</dbReference>
<keyword evidence="6 10" id="KW-0472">Membrane</keyword>
<evidence type="ECO:0000313" key="12">
    <source>
        <dbReference type="Proteomes" id="UP000694865"/>
    </source>
</evidence>
<dbReference type="Pfam" id="PF00001">
    <property type="entry name" value="7tm_1"/>
    <property type="match status" value="1"/>
</dbReference>
<feature type="transmembrane region" description="Helical" evidence="10">
    <location>
        <begin position="72"/>
        <end position="93"/>
    </location>
</feature>
<accession>A0ABM0H0F7</accession>
<feature type="domain" description="G-protein coupled receptors family 1 profile" evidence="11">
    <location>
        <begin position="42"/>
        <end position="297"/>
    </location>
</feature>
<comment type="similarity">
    <text evidence="9">Belongs to the G-protein coupled receptor 1 family.</text>
</comment>
<feature type="transmembrane region" description="Helical" evidence="10">
    <location>
        <begin position="189"/>
        <end position="211"/>
    </location>
</feature>
<comment type="subcellular location">
    <subcellularLocation>
        <location evidence="1">Cell membrane</location>
        <topology evidence="1">Multi-pass membrane protein</topology>
    </subcellularLocation>
</comment>
<dbReference type="PANTHER" id="PTHR22752">
    <property type="entry name" value="G PROTEIN-COUPLED RECEPTOR"/>
    <property type="match status" value="1"/>
</dbReference>
<proteinExistence type="inferred from homology"/>
<reference evidence="13" key="1">
    <citation type="submission" date="2025-08" db="UniProtKB">
        <authorList>
            <consortium name="RefSeq"/>
        </authorList>
    </citation>
    <scope>IDENTIFICATION</scope>
    <source>
        <tissue evidence="13">Testes</tissue>
    </source>
</reference>
<keyword evidence="7 9" id="KW-0675">Receptor</keyword>
<organism evidence="12 13">
    <name type="scientific">Saccoglossus kowalevskii</name>
    <name type="common">Acorn worm</name>
    <dbReference type="NCBI Taxonomy" id="10224"/>
    <lineage>
        <taxon>Eukaryota</taxon>
        <taxon>Metazoa</taxon>
        <taxon>Hemichordata</taxon>
        <taxon>Enteropneusta</taxon>
        <taxon>Harrimaniidae</taxon>
        <taxon>Saccoglossus</taxon>
    </lineage>
</organism>
<evidence type="ECO:0000256" key="3">
    <source>
        <dbReference type="ARBA" id="ARBA00022692"/>
    </source>
</evidence>
<dbReference type="PRINTS" id="PR00237">
    <property type="entry name" value="GPCRRHODOPSN"/>
</dbReference>
<keyword evidence="12" id="KW-1185">Reference proteome</keyword>
<dbReference type="RefSeq" id="XP_002741452.1">
    <property type="nucleotide sequence ID" value="XM_002741406.1"/>
</dbReference>
<dbReference type="SMART" id="SM01381">
    <property type="entry name" value="7TM_GPCR_Srsx"/>
    <property type="match status" value="1"/>
</dbReference>
<protein>
    <submittedName>
        <fullName evidence="13">Probable G-protein coupled receptor 135-like</fullName>
    </submittedName>
</protein>
<dbReference type="PROSITE" id="PS00237">
    <property type="entry name" value="G_PROTEIN_RECEP_F1_1"/>
    <property type="match status" value="1"/>
</dbReference>
<dbReference type="PROSITE" id="PS50262">
    <property type="entry name" value="G_PROTEIN_RECEP_F1_2"/>
    <property type="match status" value="1"/>
</dbReference>
<feature type="transmembrane region" description="Helical" evidence="10">
    <location>
        <begin position="243"/>
        <end position="269"/>
    </location>
</feature>
<sequence length="392" mass="44415">MTTLPASVLTTSGTDATMEKDITAMLLRALILAIISLLSLIGNAVVIIIILRHYQLRTVTNAFIASLSASDLLRTILCVPFTFATLFTNTWIFSNDLCVLNGFLNSLFGIASTLTLTLISIDRFYAIVKLPREKVTRTRAIQMMVYIWVQAFIFSFPWYIVDPQPRYYKDDFLHCMYIFHSTSSYLPEAYSIFVIVVCYLIPFTIMCYCYYNIWKTLRLSDTRIRPATAQASMLRFYGEMRTATTVLIMIFLFLCCWGPYCVMAIVVAGRNIKFNSTMDTIAMYLAWSNSAMNPVIYAIRNPHVSALIRRNRESGYVTGANNGVVIVVSPAIKRKITSISTDSYNQDNTPNSPRLDPTAWARKAPALMFCHHNYQPEDSTSVHTTMTQTTSL</sequence>
<evidence type="ECO:0000256" key="7">
    <source>
        <dbReference type="ARBA" id="ARBA00023170"/>
    </source>
</evidence>
<keyword evidence="5 9" id="KW-0297">G-protein coupled receptor</keyword>
<dbReference type="Gene3D" id="1.20.1070.10">
    <property type="entry name" value="Rhodopsin 7-helix transmembrane proteins"/>
    <property type="match status" value="1"/>
</dbReference>
<dbReference type="Proteomes" id="UP000694865">
    <property type="component" value="Unplaced"/>
</dbReference>
<evidence type="ECO:0000256" key="8">
    <source>
        <dbReference type="ARBA" id="ARBA00023224"/>
    </source>
</evidence>
<feature type="transmembrane region" description="Helical" evidence="10">
    <location>
        <begin position="25"/>
        <end position="51"/>
    </location>
</feature>
<gene>
    <name evidence="13" type="primary">LOC100369589</name>
</gene>
<keyword evidence="4 10" id="KW-1133">Transmembrane helix</keyword>
<evidence type="ECO:0000313" key="13">
    <source>
        <dbReference type="RefSeq" id="XP_002741452.1"/>
    </source>
</evidence>
<dbReference type="InterPro" id="IPR000276">
    <property type="entry name" value="GPCR_Rhodpsn"/>
</dbReference>
<keyword evidence="8 9" id="KW-0807">Transducer</keyword>
<evidence type="ECO:0000256" key="10">
    <source>
        <dbReference type="SAM" id="Phobius"/>
    </source>
</evidence>
<evidence type="ECO:0000256" key="6">
    <source>
        <dbReference type="ARBA" id="ARBA00023136"/>
    </source>
</evidence>
<name>A0ABM0H0F7_SACKO</name>